<dbReference type="GO" id="GO:0003677">
    <property type="term" value="F:DNA binding"/>
    <property type="evidence" value="ECO:0007669"/>
    <property type="project" value="UniProtKB-KW"/>
</dbReference>
<dbReference type="InterPro" id="IPR036388">
    <property type="entry name" value="WH-like_DNA-bd_sf"/>
</dbReference>
<evidence type="ECO:0000313" key="3">
    <source>
        <dbReference type="EMBL" id="TGA96224.1"/>
    </source>
</evidence>
<evidence type="ECO:0000256" key="1">
    <source>
        <dbReference type="ARBA" id="ARBA00023125"/>
    </source>
</evidence>
<dbReference type="SMART" id="SM00347">
    <property type="entry name" value="HTH_MARR"/>
    <property type="match status" value="1"/>
</dbReference>
<dbReference type="GO" id="GO:0003700">
    <property type="term" value="F:DNA-binding transcription factor activity"/>
    <property type="evidence" value="ECO:0007669"/>
    <property type="project" value="InterPro"/>
</dbReference>
<evidence type="ECO:0000313" key="4">
    <source>
        <dbReference type="Proteomes" id="UP000298347"/>
    </source>
</evidence>
<keyword evidence="1" id="KW-0238">DNA-binding</keyword>
<dbReference type="SUPFAM" id="SSF46785">
    <property type="entry name" value="Winged helix' DNA-binding domain"/>
    <property type="match status" value="1"/>
</dbReference>
<comment type="caution">
    <text evidence="3">The sequence shown here is derived from an EMBL/GenBank/DDBJ whole genome shotgun (WGS) entry which is preliminary data.</text>
</comment>
<dbReference type="EMBL" id="SRJD01000028">
    <property type="protein sequence ID" value="TGA96224.1"/>
    <property type="molecule type" value="Genomic_DNA"/>
</dbReference>
<dbReference type="AlphaFoldDB" id="A0A4Z0GHI7"/>
<dbReference type="InterPro" id="IPR039422">
    <property type="entry name" value="MarR/SlyA-like"/>
</dbReference>
<dbReference type="PRINTS" id="PR00598">
    <property type="entry name" value="HTHMARR"/>
</dbReference>
<dbReference type="InterPro" id="IPR036390">
    <property type="entry name" value="WH_DNA-bd_sf"/>
</dbReference>
<dbReference type="Proteomes" id="UP000298347">
    <property type="component" value="Unassembled WGS sequence"/>
</dbReference>
<gene>
    <name evidence="3" type="ORF">E4665_16195</name>
</gene>
<dbReference type="PANTHER" id="PTHR33164:SF101">
    <property type="entry name" value="TRANSCRIPTIONAL REPRESSOR MPRA"/>
    <property type="match status" value="1"/>
</dbReference>
<dbReference type="InterPro" id="IPR000835">
    <property type="entry name" value="HTH_MarR-typ"/>
</dbReference>
<accession>A0A4Z0GHI7</accession>
<dbReference type="PANTHER" id="PTHR33164">
    <property type="entry name" value="TRANSCRIPTIONAL REGULATOR, MARR FAMILY"/>
    <property type="match status" value="1"/>
</dbReference>
<reference evidence="3 4" key="1">
    <citation type="journal article" date="2015" name="Int. J. Syst. Evol. Microbiol.">
        <title>Sporolactobacillus shoreae sp. nov. and Sporolactobacillus spathodeae sp. nov., two spore-forming lactic acid bacteria isolated from tree barks in Thailand.</title>
        <authorList>
            <person name="Thamacharoensuk T."/>
            <person name="Kitahara M."/>
            <person name="Ohkuma M."/>
            <person name="Thongchul N."/>
            <person name="Tanasupawat S."/>
        </authorList>
    </citation>
    <scope>NUCLEOTIDE SEQUENCE [LARGE SCALE GENOMIC DNA]</scope>
    <source>
        <strain evidence="3 4">BK92</strain>
    </source>
</reference>
<proteinExistence type="predicted"/>
<dbReference type="RefSeq" id="WP_135349842.1">
    <property type="nucleotide sequence ID" value="NZ_SRJD01000028.1"/>
</dbReference>
<name>A0A4Z0GHI7_9BACL</name>
<protein>
    <submittedName>
        <fullName evidence="3">MarR family transcriptional regulator</fullName>
    </submittedName>
</protein>
<keyword evidence="4" id="KW-1185">Reference proteome</keyword>
<dbReference type="OrthoDB" id="2600321at2"/>
<feature type="domain" description="HTH marR-type" evidence="2">
    <location>
        <begin position="8"/>
        <end position="141"/>
    </location>
</feature>
<dbReference type="Gene3D" id="1.10.10.10">
    <property type="entry name" value="Winged helix-like DNA-binding domain superfamily/Winged helix DNA-binding domain"/>
    <property type="match status" value="1"/>
</dbReference>
<evidence type="ECO:0000259" key="2">
    <source>
        <dbReference type="PROSITE" id="PS50995"/>
    </source>
</evidence>
<sequence>MEEKQNVKAEALRYIILAVQRHGNRILNDLLKSIGLTASQAEVLRTLRDRKGLSLKELGQLLICESGSPSRLVERLVRDGLVEKIAHSKDSRYVTLQLTQTGKEKEHLVENIEKQLYGQLNQAYSEEELELMCTLLGRFLKGQPITETLKKRGYWN</sequence>
<organism evidence="3 4">
    <name type="scientific">Sporolactobacillus shoreae</name>
    <dbReference type="NCBI Taxonomy" id="1465501"/>
    <lineage>
        <taxon>Bacteria</taxon>
        <taxon>Bacillati</taxon>
        <taxon>Bacillota</taxon>
        <taxon>Bacilli</taxon>
        <taxon>Bacillales</taxon>
        <taxon>Sporolactobacillaceae</taxon>
        <taxon>Sporolactobacillus</taxon>
    </lineage>
</organism>
<dbReference type="Pfam" id="PF13463">
    <property type="entry name" value="HTH_27"/>
    <property type="match status" value="1"/>
</dbReference>
<dbReference type="PROSITE" id="PS50995">
    <property type="entry name" value="HTH_MARR_2"/>
    <property type="match status" value="1"/>
</dbReference>
<dbReference type="GO" id="GO:0006950">
    <property type="term" value="P:response to stress"/>
    <property type="evidence" value="ECO:0007669"/>
    <property type="project" value="TreeGrafter"/>
</dbReference>